<dbReference type="Pfam" id="PF01928">
    <property type="entry name" value="CYTH"/>
    <property type="match status" value="1"/>
</dbReference>
<evidence type="ECO:0000313" key="4">
    <source>
        <dbReference type="EMBL" id="ABD09647.1"/>
    </source>
</evidence>
<dbReference type="STRING" id="106370.Francci3_0259"/>
<feature type="domain" description="CYTH" evidence="2">
    <location>
        <begin position="5"/>
        <end position="213"/>
    </location>
</feature>
<dbReference type="SMART" id="SM00880">
    <property type="entry name" value="CHAD"/>
    <property type="match status" value="1"/>
</dbReference>
<dbReference type="SUPFAM" id="SSF55154">
    <property type="entry name" value="CYTH-like phosphatases"/>
    <property type="match status" value="1"/>
</dbReference>
<evidence type="ECO:0000256" key="1">
    <source>
        <dbReference type="SAM" id="MobiDB-lite"/>
    </source>
</evidence>
<proteinExistence type="predicted"/>
<dbReference type="SMART" id="SM01118">
    <property type="entry name" value="CYTH"/>
    <property type="match status" value="1"/>
</dbReference>
<dbReference type="PANTHER" id="PTHR39339">
    <property type="entry name" value="SLR1444 PROTEIN"/>
    <property type="match status" value="1"/>
</dbReference>
<dbReference type="OrthoDB" id="9777271at2"/>
<dbReference type="PROSITE" id="PS51707">
    <property type="entry name" value="CYTH"/>
    <property type="match status" value="1"/>
</dbReference>
<evidence type="ECO:0000259" key="2">
    <source>
        <dbReference type="PROSITE" id="PS51707"/>
    </source>
</evidence>
<feature type="domain" description="CHAD" evidence="3">
    <location>
        <begin position="229"/>
        <end position="514"/>
    </location>
</feature>
<evidence type="ECO:0000259" key="3">
    <source>
        <dbReference type="PROSITE" id="PS51708"/>
    </source>
</evidence>
<sequence length="522" mass="56217">MVNGIREIERKFSVEPTFVLPKLGEVAGVATARTRKTVSLEAVYYDSDDLRLARNKITIRRRTGGADAGWHLKLPVRVGERDELQLPLDAGVGVGVGAEGPRYSPPAEFVDLVSVHLRGAEPRPVARLRTLRTARRLRDTVGVDLAEVVDDQVSAQTLGETTVLSSWREIEVELVNGGPEVLDEVAGLLTAAGATPAADSSKLARVLGEALAAGPGPDVPSPPRKPRRGTPAGEVVRAYLIEQARALLAADPRVRLDEPEAVHKMRVACRRARSTLRTFAPLFPPERALFLDGELRDLAGALSGARDAEVQAAYFETRLAELPTELVAGPVRKTVTAHLGAGTANGRAEALAMLRSDRYFALVSNLLTLLRGPLTPAAARPAGKALPDLLLGADRKLAKKVRAASALKAGSERDELLHSARKQAKRLRYAAEAVAPLYGNDAARLVEQAQIAQELLGTHQDATIARRLLGDWGTAAQAQGAPTAFTLGVLLGLEECRARMAERDFFDAWPAISAARHRRWIR</sequence>
<name>Q2JGE5_FRACC</name>
<dbReference type="Gene3D" id="2.40.320.10">
    <property type="entry name" value="Hypothetical Protein Pfu-838710-001"/>
    <property type="match status" value="1"/>
</dbReference>
<protein>
    <submittedName>
        <fullName evidence="4">CHAD</fullName>
    </submittedName>
</protein>
<dbReference type="KEGG" id="fra:Francci3_0259"/>
<reference evidence="4 5" key="1">
    <citation type="journal article" date="2007" name="Genome Res.">
        <title>Genome characteristics of facultatively symbiotic Frankia sp. strains reflect host range and host plant biogeography.</title>
        <authorList>
            <person name="Normand P."/>
            <person name="Lapierre P."/>
            <person name="Tisa L.S."/>
            <person name="Gogarten J.P."/>
            <person name="Alloisio N."/>
            <person name="Bagnarol E."/>
            <person name="Bassi C.A."/>
            <person name="Berry A.M."/>
            <person name="Bickhart D.M."/>
            <person name="Choisne N."/>
            <person name="Couloux A."/>
            <person name="Cournoyer B."/>
            <person name="Cruveiller S."/>
            <person name="Daubin V."/>
            <person name="Demange N."/>
            <person name="Francino M.P."/>
            <person name="Goltsman E."/>
            <person name="Huang Y."/>
            <person name="Kopp O.R."/>
            <person name="Labarre L."/>
            <person name="Lapidus A."/>
            <person name="Lavire C."/>
            <person name="Marechal J."/>
            <person name="Martinez M."/>
            <person name="Mastronunzio J.E."/>
            <person name="Mullin B.C."/>
            <person name="Niemann J."/>
            <person name="Pujic P."/>
            <person name="Rawnsley T."/>
            <person name="Rouy Z."/>
            <person name="Schenowitz C."/>
            <person name="Sellstedt A."/>
            <person name="Tavares F."/>
            <person name="Tomkins J.P."/>
            <person name="Vallenet D."/>
            <person name="Valverde C."/>
            <person name="Wall L.G."/>
            <person name="Wang Y."/>
            <person name="Medigue C."/>
            <person name="Benson D.R."/>
        </authorList>
    </citation>
    <scope>NUCLEOTIDE SEQUENCE [LARGE SCALE GENOMIC DNA]</scope>
    <source>
        <strain evidence="5">DSM 45818 / CECT 9043 / CcI3</strain>
    </source>
</reference>
<dbReference type="Pfam" id="PF05235">
    <property type="entry name" value="CHAD"/>
    <property type="match status" value="1"/>
</dbReference>
<dbReference type="eggNOG" id="COG5607">
    <property type="taxonomic scope" value="Bacteria"/>
</dbReference>
<evidence type="ECO:0000313" key="5">
    <source>
        <dbReference type="Proteomes" id="UP000001937"/>
    </source>
</evidence>
<feature type="region of interest" description="Disordered" evidence="1">
    <location>
        <begin position="212"/>
        <end position="231"/>
    </location>
</feature>
<gene>
    <name evidence="4" type="ordered locus">Francci3_0259</name>
</gene>
<accession>Q2JGE5</accession>
<dbReference type="InterPro" id="IPR023577">
    <property type="entry name" value="CYTH_domain"/>
</dbReference>
<keyword evidence="5" id="KW-1185">Reference proteome</keyword>
<dbReference type="RefSeq" id="WP_011434727.1">
    <property type="nucleotide sequence ID" value="NC_007777.1"/>
</dbReference>
<dbReference type="InterPro" id="IPR038186">
    <property type="entry name" value="CHAD_dom_sf"/>
</dbReference>
<dbReference type="InterPro" id="IPR007899">
    <property type="entry name" value="CHAD_dom"/>
</dbReference>
<dbReference type="eggNOG" id="COG3025">
    <property type="taxonomic scope" value="Bacteria"/>
</dbReference>
<dbReference type="InterPro" id="IPR033469">
    <property type="entry name" value="CYTH-like_dom_sf"/>
</dbReference>
<dbReference type="CDD" id="cd07374">
    <property type="entry name" value="CYTH-like_Pase"/>
    <property type="match status" value="1"/>
</dbReference>
<dbReference type="Gene3D" id="1.40.20.10">
    <property type="entry name" value="CHAD domain"/>
    <property type="match status" value="1"/>
</dbReference>
<dbReference type="PROSITE" id="PS51708">
    <property type="entry name" value="CHAD"/>
    <property type="match status" value="1"/>
</dbReference>
<dbReference type="PhylomeDB" id="Q2JGE5"/>
<dbReference type="Proteomes" id="UP000001937">
    <property type="component" value="Chromosome"/>
</dbReference>
<organism evidence="4 5">
    <name type="scientific">Frankia casuarinae (strain DSM 45818 / CECT 9043 / HFP020203 / CcI3)</name>
    <dbReference type="NCBI Taxonomy" id="106370"/>
    <lineage>
        <taxon>Bacteria</taxon>
        <taxon>Bacillati</taxon>
        <taxon>Actinomycetota</taxon>
        <taxon>Actinomycetes</taxon>
        <taxon>Frankiales</taxon>
        <taxon>Frankiaceae</taxon>
        <taxon>Frankia</taxon>
    </lineage>
</organism>
<dbReference type="EMBL" id="CP000249">
    <property type="protein sequence ID" value="ABD09647.1"/>
    <property type="molecule type" value="Genomic_DNA"/>
</dbReference>
<dbReference type="AlphaFoldDB" id="Q2JGE5"/>
<dbReference type="HOGENOM" id="CLU_026984_1_0_11"/>
<dbReference type="PANTHER" id="PTHR39339:SF1">
    <property type="entry name" value="CHAD DOMAIN-CONTAINING PROTEIN"/>
    <property type="match status" value="1"/>
</dbReference>